<dbReference type="InterPro" id="IPR011043">
    <property type="entry name" value="Gal_Oxase/kelch_b-propeller"/>
</dbReference>
<evidence type="ECO:0000313" key="1">
    <source>
        <dbReference type="EMBL" id="PHN02002.1"/>
    </source>
</evidence>
<gene>
    <name evidence="1" type="ORF">CRP01_34415</name>
</gene>
<name>A0A2D0N0C4_FLAN2</name>
<dbReference type="OrthoDB" id="103335at2"/>
<dbReference type="EMBL" id="PDUD01000046">
    <property type="protein sequence ID" value="PHN02002.1"/>
    <property type="molecule type" value="Genomic_DNA"/>
</dbReference>
<evidence type="ECO:0000313" key="2">
    <source>
        <dbReference type="Proteomes" id="UP000223913"/>
    </source>
</evidence>
<protein>
    <submittedName>
        <fullName evidence="1">Uncharacterized protein</fullName>
    </submittedName>
</protein>
<dbReference type="AlphaFoldDB" id="A0A2D0N0C4"/>
<dbReference type="Proteomes" id="UP000223913">
    <property type="component" value="Unassembled WGS sequence"/>
</dbReference>
<dbReference type="PROSITE" id="PS51257">
    <property type="entry name" value="PROKAR_LIPOPROTEIN"/>
    <property type="match status" value="1"/>
</dbReference>
<dbReference type="SUPFAM" id="SSF117281">
    <property type="entry name" value="Kelch motif"/>
    <property type="match status" value="1"/>
</dbReference>
<dbReference type="SUPFAM" id="SSF50965">
    <property type="entry name" value="Galactose oxidase, central domain"/>
    <property type="match status" value="1"/>
</dbReference>
<dbReference type="Gene3D" id="2.120.10.80">
    <property type="entry name" value="Kelch-type beta propeller"/>
    <property type="match status" value="1"/>
</dbReference>
<organism evidence="1 2">
    <name type="scientific">Flavilitoribacter nigricans (strain ATCC 23147 / DSM 23189 / NBRC 102662 / NCIMB 1420 / SS-2)</name>
    <name type="common">Lewinella nigricans</name>
    <dbReference type="NCBI Taxonomy" id="1122177"/>
    <lineage>
        <taxon>Bacteria</taxon>
        <taxon>Pseudomonadati</taxon>
        <taxon>Bacteroidota</taxon>
        <taxon>Saprospiria</taxon>
        <taxon>Saprospirales</taxon>
        <taxon>Lewinellaceae</taxon>
        <taxon>Flavilitoribacter</taxon>
    </lineage>
</organism>
<accession>A0A2D0N0C4</accession>
<dbReference type="InterPro" id="IPR015915">
    <property type="entry name" value="Kelch-typ_b-propeller"/>
</dbReference>
<reference evidence="1 2" key="1">
    <citation type="submission" date="2017-10" db="EMBL/GenBank/DDBJ databases">
        <title>The draft genome sequence of Lewinella nigricans NBRC 102662.</title>
        <authorList>
            <person name="Wang K."/>
        </authorList>
    </citation>
    <scope>NUCLEOTIDE SEQUENCE [LARGE SCALE GENOMIC DNA]</scope>
    <source>
        <strain evidence="1 2">NBRC 102662</strain>
    </source>
</reference>
<comment type="caution">
    <text evidence="1">The sequence shown here is derived from an EMBL/GenBank/DDBJ whole genome shotgun (WGS) entry which is preliminary data.</text>
</comment>
<proteinExistence type="predicted"/>
<dbReference type="RefSeq" id="WP_099154625.1">
    <property type="nucleotide sequence ID" value="NZ_PDUD01000046.1"/>
</dbReference>
<keyword evidence="2" id="KW-1185">Reference proteome</keyword>
<sequence>MYRNLYIGLILLLILACRKMAIEAYNFFEVATIPYEIVDDGTFSRILLKGRIVSTSTPAGNISDHGFLWSTNLDDLFESAIPVEKRISLGPYAGNSIDFDTVRQVLSQAQTYYFCAYAIGTETKRVLKGAVDSITLNIRMHVDSIARLNDKLNIEISVQNLDIWKRNGIALQAGTLTMRVATKQDFIDAKSIEFFELRSDTTFRDSLVNLNLNTTYYTQLYFNTPEGEYSGEVNKFFIGDGWKRIQDNREELFGATGAIYGQSAYIMGGYESAVSLSTNRAIYRFTPDAAIQTSQWEYVDDLAPYETFAYGIASPFAGGIYFGLGLYEHFSNNTFSKVLPSRDNVLIHPGGNAVPALEKAVVFRHEDKLYFGTGCKYRDDGTCETTGEFWELTKGISRDTIRPIAGLPGFSGGDNKFGIGRDGAVVFELDGMIYVGGGDSDLGPRNDFYRFIPPLSPTDTGSWEFATLFPGPARYDAVAISAGDRAFYGLGYSDQIIGGYPTDWWEFNPNAANGEEWTQRERFPGIGRQDAVAYFLNDLGIVTTGRSIGPAETGGGIKTQLLGDTWLYFPPEK</sequence>